<dbReference type="GO" id="GO:0009425">
    <property type="term" value="C:bacterial-type flagellum basal body"/>
    <property type="evidence" value="ECO:0007669"/>
    <property type="project" value="UniProtKB-SubCell"/>
</dbReference>
<dbReference type="AlphaFoldDB" id="A0A0C9NI01"/>
<accession>A0A0C9NI01</accession>
<dbReference type="Pfam" id="PF02049">
    <property type="entry name" value="FliE"/>
    <property type="match status" value="1"/>
</dbReference>
<dbReference type="EMBL" id="BBJS01000071">
    <property type="protein sequence ID" value="GAN15882.1"/>
    <property type="molecule type" value="Genomic_DNA"/>
</dbReference>
<dbReference type="GO" id="GO:0005198">
    <property type="term" value="F:structural molecule activity"/>
    <property type="evidence" value="ECO:0007669"/>
    <property type="project" value="UniProtKB-UniRule"/>
</dbReference>
<dbReference type="PANTHER" id="PTHR34653">
    <property type="match status" value="1"/>
</dbReference>
<dbReference type="NCBIfam" id="TIGR00205">
    <property type="entry name" value="fliE"/>
    <property type="match status" value="1"/>
</dbReference>
<evidence type="ECO:0000313" key="7">
    <source>
        <dbReference type="Proteomes" id="UP000032025"/>
    </source>
</evidence>
<dbReference type="GO" id="GO:0071973">
    <property type="term" value="P:bacterial-type flagellum-dependent cell motility"/>
    <property type="evidence" value="ECO:0007669"/>
    <property type="project" value="InterPro"/>
</dbReference>
<dbReference type="GO" id="GO:0003774">
    <property type="term" value="F:cytoskeletal motor activity"/>
    <property type="evidence" value="ECO:0007669"/>
    <property type="project" value="InterPro"/>
</dbReference>
<comment type="caution">
    <text evidence="6">The sequence shown here is derived from an EMBL/GenBank/DDBJ whole genome shotgun (WGS) entry which is preliminary data.</text>
</comment>
<evidence type="ECO:0000256" key="4">
    <source>
        <dbReference type="HAMAP-Rule" id="MF_00724"/>
    </source>
</evidence>
<dbReference type="GeneID" id="78525771"/>
<keyword evidence="3 4" id="KW-0975">Bacterial flagellum</keyword>
<name>A0A0C9NI01_SPHPI</name>
<protein>
    <recommendedName>
        <fullName evidence="4 5">Flagellar hook-basal body complex protein FliE</fullName>
    </recommendedName>
</protein>
<evidence type="ECO:0000256" key="2">
    <source>
        <dbReference type="ARBA" id="ARBA00009272"/>
    </source>
</evidence>
<evidence type="ECO:0000256" key="5">
    <source>
        <dbReference type="NCBIfam" id="TIGR00205"/>
    </source>
</evidence>
<evidence type="ECO:0000313" key="6">
    <source>
        <dbReference type="EMBL" id="GAN15882.1"/>
    </source>
</evidence>
<evidence type="ECO:0000256" key="3">
    <source>
        <dbReference type="ARBA" id="ARBA00023143"/>
    </source>
</evidence>
<organism evidence="6 7">
    <name type="scientific">Sphingomonas paucimobilis NBRC 13935</name>
    <dbReference type="NCBI Taxonomy" id="1219050"/>
    <lineage>
        <taxon>Bacteria</taxon>
        <taxon>Pseudomonadati</taxon>
        <taxon>Pseudomonadota</taxon>
        <taxon>Alphaproteobacteria</taxon>
        <taxon>Sphingomonadales</taxon>
        <taxon>Sphingomonadaceae</taxon>
        <taxon>Sphingomonas</taxon>
    </lineage>
</organism>
<keyword evidence="7" id="KW-1185">Reference proteome</keyword>
<dbReference type="PANTHER" id="PTHR34653:SF1">
    <property type="entry name" value="FLAGELLAR HOOK-BASAL BODY COMPLEX PROTEIN FLIE"/>
    <property type="match status" value="1"/>
</dbReference>
<evidence type="ECO:0000256" key="1">
    <source>
        <dbReference type="ARBA" id="ARBA00004117"/>
    </source>
</evidence>
<dbReference type="RefSeq" id="WP_007406845.1">
    <property type="nucleotide sequence ID" value="NZ_BBJS01000071.2"/>
</dbReference>
<dbReference type="InterPro" id="IPR001624">
    <property type="entry name" value="FliE"/>
</dbReference>
<dbReference type="Proteomes" id="UP000032025">
    <property type="component" value="Unassembled WGS sequence"/>
</dbReference>
<gene>
    <name evidence="4 6" type="primary">fliE</name>
    <name evidence="6" type="ORF">SP6_71_00110</name>
</gene>
<proteinExistence type="inferred from homology"/>
<reference evidence="6 7" key="1">
    <citation type="submission" date="2014-08" db="EMBL/GenBank/DDBJ databases">
        <title>Whole genome shotgun sequence of Sphingomonas paucimobilis NBRC 13935.</title>
        <authorList>
            <person name="Hosoyama A."/>
            <person name="Hashimoto M."/>
            <person name="Hosoyama Y."/>
            <person name="Noguchi M."/>
            <person name="Uohara A."/>
            <person name="Ohji S."/>
            <person name="Katano-Makiyama Y."/>
            <person name="Ichikawa N."/>
            <person name="Kimura A."/>
            <person name="Yamazoe A."/>
            <person name="Fujita N."/>
        </authorList>
    </citation>
    <scope>NUCLEOTIDE SEQUENCE [LARGE SCALE GENOMIC DNA]</scope>
    <source>
        <strain evidence="6 7">NBRC 13935</strain>
    </source>
</reference>
<comment type="subcellular location">
    <subcellularLocation>
        <location evidence="1 4">Bacterial flagellum basal body</location>
    </subcellularLocation>
</comment>
<comment type="similarity">
    <text evidence="2 4">Belongs to the FliE family.</text>
</comment>
<sequence length="113" mass="12167">MSDTSISNVMAIRAEVIARSRALREAQPTAPPGVTPTAPASTFADTLNAVVAKVNETQEQEDVVTEAYERGETTDIATVALIQSRASITFEATLQVRNKLLSAYRDIMNMPIG</sequence>
<dbReference type="PRINTS" id="PR01006">
    <property type="entry name" value="FLGHOOKFLIE"/>
</dbReference>
<dbReference type="HAMAP" id="MF_00724">
    <property type="entry name" value="FliE"/>
    <property type="match status" value="1"/>
</dbReference>